<reference evidence="2 3" key="1">
    <citation type="journal article" date="2014" name="PLoS Genet.">
        <title>Phylogenetically driven sequencing of extremely halophilic archaea reveals strategies for static and dynamic osmo-response.</title>
        <authorList>
            <person name="Becker E.A."/>
            <person name="Seitzer P.M."/>
            <person name="Tritt A."/>
            <person name="Larsen D."/>
            <person name="Krusor M."/>
            <person name="Yao A.I."/>
            <person name="Wu D."/>
            <person name="Madern D."/>
            <person name="Eisen J.A."/>
            <person name="Darling A.E."/>
            <person name="Facciotti M.T."/>
        </authorList>
    </citation>
    <scope>NUCLEOTIDE SEQUENCE [LARGE SCALE GENOMIC DNA]</scope>
    <source>
        <strain evidence="2 3">100A6</strain>
    </source>
</reference>
<dbReference type="InterPro" id="IPR055552">
    <property type="entry name" value="DUF7128"/>
</dbReference>
<dbReference type="Proteomes" id="UP000011566">
    <property type="component" value="Unassembled WGS sequence"/>
</dbReference>
<dbReference type="Pfam" id="PF23447">
    <property type="entry name" value="DUF7128"/>
    <property type="match status" value="1"/>
</dbReference>
<dbReference type="AlphaFoldDB" id="M0M403"/>
<evidence type="ECO:0000313" key="2">
    <source>
        <dbReference type="EMBL" id="EMA39095.1"/>
    </source>
</evidence>
<protein>
    <submittedName>
        <fullName evidence="2">Zinc finger C2H2-type domain-containing protein</fullName>
    </submittedName>
</protein>
<evidence type="ECO:0000313" key="3">
    <source>
        <dbReference type="Proteomes" id="UP000011566"/>
    </source>
</evidence>
<dbReference type="PROSITE" id="PS50157">
    <property type="entry name" value="ZINC_FINGER_C2H2_2"/>
    <property type="match status" value="1"/>
</dbReference>
<dbReference type="EMBL" id="AOMB01000022">
    <property type="protein sequence ID" value="EMA39095.1"/>
    <property type="molecule type" value="Genomic_DNA"/>
</dbReference>
<name>M0M403_9EURY</name>
<dbReference type="eggNOG" id="arCOG06236">
    <property type="taxonomic scope" value="Archaea"/>
</dbReference>
<dbReference type="RefSeq" id="WP_007692685.1">
    <property type="nucleotide sequence ID" value="NZ_AJRK01000030.1"/>
</dbReference>
<gene>
    <name evidence="2" type="ORF">C447_08058</name>
</gene>
<sequence length="44" mass="5357">MVVETVRDDMTWHECEHCGLMFDDEEEARQHEERCDAEEPNYLQ</sequence>
<evidence type="ECO:0000259" key="1">
    <source>
        <dbReference type="PROSITE" id="PS50157"/>
    </source>
</evidence>
<proteinExistence type="predicted"/>
<organism evidence="2 3">
    <name type="scientific">Halococcus hamelinensis 100A6</name>
    <dbReference type="NCBI Taxonomy" id="1132509"/>
    <lineage>
        <taxon>Archaea</taxon>
        <taxon>Methanobacteriati</taxon>
        <taxon>Methanobacteriota</taxon>
        <taxon>Stenosarchaea group</taxon>
        <taxon>Halobacteria</taxon>
        <taxon>Halobacteriales</taxon>
        <taxon>Halococcaceae</taxon>
        <taxon>Halococcus</taxon>
    </lineage>
</organism>
<keyword evidence="3" id="KW-1185">Reference proteome</keyword>
<dbReference type="PATRIC" id="fig|1132509.6.peg.1828"/>
<accession>M0M403</accession>
<feature type="domain" description="C2H2-type" evidence="1">
    <location>
        <begin position="13"/>
        <end position="40"/>
    </location>
</feature>
<comment type="caution">
    <text evidence="2">The sequence shown here is derived from an EMBL/GenBank/DDBJ whole genome shotgun (WGS) entry which is preliminary data.</text>
</comment>
<dbReference type="InterPro" id="IPR013087">
    <property type="entry name" value="Znf_C2H2_type"/>
</dbReference>